<evidence type="ECO:0000313" key="1">
    <source>
        <dbReference type="EMBL" id="RIA90186.1"/>
    </source>
</evidence>
<reference evidence="1 2" key="1">
    <citation type="submission" date="2018-06" db="EMBL/GenBank/DDBJ databases">
        <title>Comparative genomics reveals the genomic features of Rhizophagus irregularis, R. cerebriforme, R. diaphanum and Gigaspora rosea, and their symbiotic lifestyle signature.</title>
        <authorList>
            <person name="Morin E."/>
            <person name="San Clemente H."/>
            <person name="Chen E.C.H."/>
            <person name="De La Providencia I."/>
            <person name="Hainaut M."/>
            <person name="Kuo A."/>
            <person name="Kohler A."/>
            <person name="Murat C."/>
            <person name="Tang N."/>
            <person name="Roy S."/>
            <person name="Loubradou J."/>
            <person name="Henrissat B."/>
            <person name="Grigoriev I.V."/>
            <person name="Corradi N."/>
            <person name="Roux C."/>
            <person name="Martin F.M."/>
        </authorList>
    </citation>
    <scope>NUCLEOTIDE SEQUENCE [LARGE SCALE GENOMIC DNA]</scope>
    <source>
        <strain evidence="1 2">DAOM 227022</strain>
    </source>
</reference>
<comment type="caution">
    <text evidence="1">The sequence shown here is derived from an EMBL/GenBank/DDBJ whole genome shotgun (WGS) entry which is preliminary data.</text>
</comment>
<dbReference type="AlphaFoldDB" id="A0A397SZV6"/>
<dbReference type="Gene3D" id="3.80.10.10">
    <property type="entry name" value="Ribonuclease Inhibitor"/>
    <property type="match status" value="1"/>
</dbReference>
<name>A0A397SZV6_9GLOM</name>
<dbReference type="Proteomes" id="UP000265703">
    <property type="component" value="Unassembled WGS sequence"/>
</dbReference>
<protein>
    <recommendedName>
        <fullName evidence="3">F-box domain-containing protein</fullName>
    </recommendedName>
</protein>
<dbReference type="InterPro" id="IPR032675">
    <property type="entry name" value="LRR_dom_sf"/>
</dbReference>
<dbReference type="SUPFAM" id="SSF52047">
    <property type="entry name" value="RNI-like"/>
    <property type="match status" value="1"/>
</dbReference>
<dbReference type="STRING" id="658196.A0A397SZV6"/>
<gene>
    <name evidence="1" type="ORF">C1645_823686</name>
</gene>
<sequence>MSCQLTTDCLNEIFEYLNDKKTLHSCLLVNRLFCKISIRILWRDIFNIKYTTAYKHIPKVSSAILSTLVACLSNESKELLFKNGIFISTPTSKPPLFNYPKFCKVLSITRICLIIDDVLKDIPNNSLSLGDKNFLVTNEVIKMFMTQISSLKKLTFNDDNYMIFPNEITSYFSGVIDCLTDLSELRCNLRIPSEFFYRLSKICHNLHSLTIDINFKNIENLGFLDGLKELISLQNNLKFLKLSASYEGNWTNIIPTLTKHSNTLTKLHLNSDCIIDLPVSFIALFSNLKEIKFSYTSLIFGGIQFKDFEKLQNVTFPKLKYLSIPYKCTKPGYIIKFLENNGKNLEKFYLDEVDHALNLSIVKFCPNLKKLFIILKHSELDILRTIFISCQYLESIKVWCGTYWLKEKQVLETIANHSPKNFCKLKICHYSDSELLSEDLESFFISWKNRPSFTLINFKCGYIGLEESEENLEMIKKYNDLGIIKKFETKYL</sequence>
<organism evidence="1 2">
    <name type="scientific">Glomus cerebriforme</name>
    <dbReference type="NCBI Taxonomy" id="658196"/>
    <lineage>
        <taxon>Eukaryota</taxon>
        <taxon>Fungi</taxon>
        <taxon>Fungi incertae sedis</taxon>
        <taxon>Mucoromycota</taxon>
        <taxon>Glomeromycotina</taxon>
        <taxon>Glomeromycetes</taxon>
        <taxon>Glomerales</taxon>
        <taxon>Glomeraceae</taxon>
        <taxon>Glomus</taxon>
    </lineage>
</organism>
<dbReference type="EMBL" id="QKYT01000188">
    <property type="protein sequence ID" value="RIA90186.1"/>
    <property type="molecule type" value="Genomic_DNA"/>
</dbReference>
<evidence type="ECO:0008006" key="3">
    <source>
        <dbReference type="Google" id="ProtNLM"/>
    </source>
</evidence>
<proteinExistence type="predicted"/>
<evidence type="ECO:0000313" key="2">
    <source>
        <dbReference type="Proteomes" id="UP000265703"/>
    </source>
</evidence>
<accession>A0A397SZV6</accession>
<keyword evidence="2" id="KW-1185">Reference proteome</keyword>